<evidence type="ECO:0000256" key="6">
    <source>
        <dbReference type="ARBA" id="ARBA00023180"/>
    </source>
</evidence>
<evidence type="ECO:0000256" key="2">
    <source>
        <dbReference type="ARBA" id="ARBA00022729"/>
    </source>
</evidence>
<dbReference type="InterPro" id="IPR029058">
    <property type="entry name" value="AB_hydrolase_fold"/>
</dbReference>
<evidence type="ECO:0000256" key="4">
    <source>
        <dbReference type="ARBA" id="ARBA00022963"/>
    </source>
</evidence>
<keyword evidence="2" id="KW-0732">Signal</keyword>
<reference evidence="9" key="1">
    <citation type="submission" date="2020-08" db="EMBL/GenBank/DDBJ databases">
        <title>Spodoptera exigua strain:BAW_Kor-Di-RS1 Genome sequencing and assembly.</title>
        <authorList>
            <person name="Kim J."/>
            <person name="Nam H.Y."/>
            <person name="Kwon M."/>
            <person name="Choi J.H."/>
            <person name="Cho S.R."/>
            <person name="Kim G.-H."/>
        </authorList>
    </citation>
    <scope>NUCLEOTIDE SEQUENCE</scope>
    <source>
        <strain evidence="9">BAW_Kor-Di-RS1</strain>
        <tissue evidence="9">Whole-body</tissue>
    </source>
</reference>
<feature type="domain" description="Partial AB-hydrolase lipase" evidence="8">
    <location>
        <begin position="68"/>
        <end position="120"/>
    </location>
</feature>
<dbReference type="GO" id="GO:0016042">
    <property type="term" value="P:lipid catabolic process"/>
    <property type="evidence" value="ECO:0007669"/>
    <property type="project" value="UniProtKB-KW"/>
</dbReference>
<sequence>MSIGQISCSKEVASEHTSSPLFHTDKANVTQLLKMNKILIRLVILSTFGVLSQTAWNNIPEDATMTFTQLANKYGYKAEEHDVVSGGGYILTLFHIPGDRHRPVLLIHGALDSADSFIMRGNTSLVIALARDKYDVWVMNYRGNKYARRHTTLDPDSNNEFWDFSLQEIGYYDIPANIDYVLKKTGEERLRDCVYVSSWSHTAQYNDKIKIFISLAPVCFLQNTKPLMSIVLNLAPLLNVALESINTNELFGQNTTLRALLNEVCSPKVGYEVCLVNGLFHLTGADGNEIEPEYYPVVLGHFPAGTSRKNLNHFVQISSSGKFRDYDYGMLKNMEKYKRLTPPKYDLSKVTMKVALIAAKNDKISTLEDVELIRKELPNVVDYTVMKSDLFNHVDYIWGRTAYKTLFPHIFRLLNKYNK</sequence>
<keyword evidence="10" id="KW-1185">Reference proteome</keyword>
<dbReference type="PIRSF" id="PIRSF000862">
    <property type="entry name" value="Steryl_ester_lip"/>
    <property type="match status" value="1"/>
</dbReference>
<keyword evidence="5" id="KW-0443">Lipid metabolism</keyword>
<name>A0A835GU94_SPOEX</name>
<dbReference type="SUPFAM" id="SSF53474">
    <property type="entry name" value="alpha/beta-Hydrolases"/>
    <property type="match status" value="1"/>
</dbReference>
<dbReference type="Proteomes" id="UP000648187">
    <property type="component" value="Unassembled WGS sequence"/>
</dbReference>
<dbReference type="FunFam" id="3.40.50.1820:FF:000057">
    <property type="entry name" value="Lipase"/>
    <property type="match status" value="1"/>
</dbReference>
<evidence type="ECO:0000259" key="8">
    <source>
        <dbReference type="Pfam" id="PF04083"/>
    </source>
</evidence>
<dbReference type="InterPro" id="IPR025483">
    <property type="entry name" value="Lipase_euk"/>
</dbReference>
<evidence type="ECO:0000256" key="3">
    <source>
        <dbReference type="ARBA" id="ARBA00022801"/>
    </source>
</evidence>
<evidence type="ECO:0000256" key="1">
    <source>
        <dbReference type="ARBA" id="ARBA00010701"/>
    </source>
</evidence>
<dbReference type="InterPro" id="IPR006693">
    <property type="entry name" value="AB_hydrolase_lipase"/>
</dbReference>
<dbReference type="AlphaFoldDB" id="A0A835GU94"/>
<keyword evidence="4 7" id="KW-0442">Lipid degradation</keyword>
<dbReference type="GO" id="GO:0016788">
    <property type="term" value="F:hydrolase activity, acting on ester bonds"/>
    <property type="evidence" value="ECO:0007669"/>
    <property type="project" value="InterPro"/>
</dbReference>
<evidence type="ECO:0000256" key="5">
    <source>
        <dbReference type="ARBA" id="ARBA00023098"/>
    </source>
</evidence>
<dbReference type="Pfam" id="PF04083">
    <property type="entry name" value="Abhydro_lipase"/>
    <property type="match status" value="1"/>
</dbReference>
<comment type="similarity">
    <text evidence="1 7">Belongs to the AB hydrolase superfamily. Lipase family.</text>
</comment>
<evidence type="ECO:0000256" key="7">
    <source>
        <dbReference type="PIRNR" id="PIRNR000862"/>
    </source>
</evidence>
<keyword evidence="3 7" id="KW-0378">Hydrolase</keyword>
<organism evidence="9 10">
    <name type="scientific">Spodoptera exigua</name>
    <name type="common">Beet armyworm</name>
    <name type="synonym">Noctua fulgens</name>
    <dbReference type="NCBI Taxonomy" id="7107"/>
    <lineage>
        <taxon>Eukaryota</taxon>
        <taxon>Metazoa</taxon>
        <taxon>Ecdysozoa</taxon>
        <taxon>Arthropoda</taxon>
        <taxon>Hexapoda</taxon>
        <taxon>Insecta</taxon>
        <taxon>Pterygota</taxon>
        <taxon>Neoptera</taxon>
        <taxon>Endopterygota</taxon>
        <taxon>Lepidoptera</taxon>
        <taxon>Glossata</taxon>
        <taxon>Ditrysia</taxon>
        <taxon>Noctuoidea</taxon>
        <taxon>Noctuidae</taxon>
        <taxon>Amphipyrinae</taxon>
        <taxon>Spodoptera</taxon>
    </lineage>
</organism>
<proteinExistence type="inferred from homology"/>
<comment type="caution">
    <text evidence="9">The sequence shown here is derived from an EMBL/GenBank/DDBJ whole genome shotgun (WGS) entry which is preliminary data.</text>
</comment>
<dbReference type="PANTHER" id="PTHR11005">
    <property type="entry name" value="LYSOSOMAL ACID LIPASE-RELATED"/>
    <property type="match status" value="1"/>
</dbReference>
<protein>
    <recommendedName>
        <fullName evidence="7">Lipase</fullName>
    </recommendedName>
</protein>
<evidence type="ECO:0000313" key="10">
    <source>
        <dbReference type="Proteomes" id="UP000648187"/>
    </source>
</evidence>
<evidence type="ECO:0000313" key="9">
    <source>
        <dbReference type="EMBL" id="KAF9424183.1"/>
    </source>
</evidence>
<accession>A0A835GU94</accession>
<gene>
    <name evidence="9" type="ORF">HW555_000576</name>
</gene>
<dbReference type="EMBL" id="JACKWZ010000004">
    <property type="protein sequence ID" value="KAF9424183.1"/>
    <property type="molecule type" value="Genomic_DNA"/>
</dbReference>
<keyword evidence="6" id="KW-0325">Glycoprotein</keyword>
<dbReference type="Gene3D" id="3.40.50.1820">
    <property type="entry name" value="alpha/beta hydrolase"/>
    <property type="match status" value="1"/>
</dbReference>